<dbReference type="EMBL" id="CADCWE010000019">
    <property type="protein sequence ID" value="CAA9523701.1"/>
    <property type="molecule type" value="Genomic_DNA"/>
</dbReference>
<dbReference type="Pfam" id="PF10387">
    <property type="entry name" value="DUF2442"/>
    <property type="match status" value="1"/>
</dbReference>
<dbReference type="Gene3D" id="3.30.2020.10">
    <property type="entry name" value="NE0471-like N-terminal domain"/>
    <property type="match status" value="1"/>
</dbReference>
<protein>
    <recommendedName>
        <fullName evidence="2">DUF2442 domain-containing protein</fullName>
    </recommendedName>
</protein>
<dbReference type="AlphaFoldDB" id="A0A6J4THZ2"/>
<organism evidence="1">
    <name type="scientific">uncultured Thermomicrobiales bacterium</name>
    <dbReference type="NCBI Taxonomy" id="1645740"/>
    <lineage>
        <taxon>Bacteria</taxon>
        <taxon>Pseudomonadati</taxon>
        <taxon>Thermomicrobiota</taxon>
        <taxon>Thermomicrobia</taxon>
        <taxon>Thermomicrobiales</taxon>
        <taxon>environmental samples</taxon>
    </lineage>
</organism>
<proteinExistence type="predicted"/>
<dbReference type="InterPro" id="IPR018841">
    <property type="entry name" value="DUF2442"/>
</dbReference>
<accession>A0A6J4THZ2</accession>
<dbReference type="InterPro" id="IPR036782">
    <property type="entry name" value="NE0471-like_N"/>
</dbReference>
<evidence type="ECO:0008006" key="2">
    <source>
        <dbReference type="Google" id="ProtNLM"/>
    </source>
</evidence>
<sequence length="105" mass="11832">MERVVEVHVPRPFVLDLPFTDGTRGEVELESELWGEVFEPLRDPAYFALVTVDEEIGTVVWPSSADLAPEFLYYGDENPYATYLEQHGEPVAVGPPDTRTVPPDR</sequence>
<reference evidence="1" key="1">
    <citation type="submission" date="2020-02" db="EMBL/GenBank/DDBJ databases">
        <authorList>
            <person name="Meier V. D."/>
        </authorList>
    </citation>
    <scope>NUCLEOTIDE SEQUENCE</scope>
    <source>
        <strain evidence="1">AVDCRST_MAG73</strain>
    </source>
</reference>
<name>A0A6J4THZ2_9BACT</name>
<evidence type="ECO:0000313" key="1">
    <source>
        <dbReference type="EMBL" id="CAA9523701.1"/>
    </source>
</evidence>
<gene>
    <name evidence="1" type="ORF">AVDCRST_MAG73-340</name>
</gene>
<dbReference type="SUPFAM" id="SSF143880">
    <property type="entry name" value="NE0471 N-terminal domain-like"/>
    <property type="match status" value="1"/>
</dbReference>